<evidence type="ECO:0000259" key="1">
    <source>
        <dbReference type="Pfam" id="PF02931"/>
    </source>
</evidence>
<dbReference type="AlphaFoldDB" id="A0AAE1GFF1"/>
<proteinExistence type="predicted"/>
<sequence>EISSANFRAREKQIIDEIIGPGNYDKRIRPAGANDTGEREGRSSIVHINIMIRNVQTISDVKMEYSIQITFREQWKDHRLTFDNIGGKYYYSH</sequence>
<evidence type="ECO:0000313" key="3">
    <source>
        <dbReference type="Proteomes" id="UP001286313"/>
    </source>
</evidence>
<dbReference type="SUPFAM" id="SSF63712">
    <property type="entry name" value="Nicotinic receptor ligand binding domain-like"/>
    <property type="match status" value="1"/>
</dbReference>
<dbReference type="InterPro" id="IPR036734">
    <property type="entry name" value="Neur_chan_lig-bd_sf"/>
</dbReference>
<organism evidence="2 3">
    <name type="scientific">Petrolisthes cinctipes</name>
    <name type="common">Flat porcelain crab</name>
    <dbReference type="NCBI Taxonomy" id="88211"/>
    <lineage>
        <taxon>Eukaryota</taxon>
        <taxon>Metazoa</taxon>
        <taxon>Ecdysozoa</taxon>
        <taxon>Arthropoda</taxon>
        <taxon>Crustacea</taxon>
        <taxon>Multicrustacea</taxon>
        <taxon>Malacostraca</taxon>
        <taxon>Eumalacostraca</taxon>
        <taxon>Eucarida</taxon>
        <taxon>Decapoda</taxon>
        <taxon>Pleocyemata</taxon>
        <taxon>Anomura</taxon>
        <taxon>Galatheoidea</taxon>
        <taxon>Porcellanidae</taxon>
        <taxon>Petrolisthes</taxon>
    </lineage>
</organism>
<dbReference type="InterPro" id="IPR006202">
    <property type="entry name" value="Neur_chan_lig-bd"/>
</dbReference>
<evidence type="ECO:0000313" key="2">
    <source>
        <dbReference type="EMBL" id="KAK3890777.1"/>
    </source>
</evidence>
<keyword evidence="3" id="KW-1185">Reference proteome</keyword>
<comment type="caution">
    <text evidence="2">The sequence shown here is derived from an EMBL/GenBank/DDBJ whole genome shotgun (WGS) entry which is preliminary data.</text>
</comment>
<dbReference type="EMBL" id="JAWQEG010000392">
    <property type="protein sequence ID" value="KAK3890777.1"/>
    <property type="molecule type" value="Genomic_DNA"/>
</dbReference>
<dbReference type="Proteomes" id="UP001286313">
    <property type="component" value="Unassembled WGS sequence"/>
</dbReference>
<name>A0AAE1GFF1_PETCI</name>
<dbReference type="GO" id="GO:0016020">
    <property type="term" value="C:membrane"/>
    <property type="evidence" value="ECO:0007669"/>
    <property type="project" value="InterPro"/>
</dbReference>
<accession>A0AAE1GFF1</accession>
<gene>
    <name evidence="2" type="ORF">Pcinc_005292</name>
</gene>
<dbReference type="Pfam" id="PF02931">
    <property type="entry name" value="Neur_chan_LBD"/>
    <property type="match status" value="1"/>
</dbReference>
<protein>
    <recommendedName>
        <fullName evidence="1">Neurotransmitter-gated ion-channel ligand-binding domain-containing protein</fullName>
    </recommendedName>
</protein>
<feature type="non-terminal residue" evidence="2">
    <location>
        <position position="1"/>
    </location>
</feature>
<dbReference type="Gene3D" id="2.70.170.10">
    <property type="entry name" value="Neurotransmitter-gated ion-channel ligand-binding domain"/>
    <property type="match status" value="1"/>
</dbReference>
<dbReference type="GO" id="GO:0005230">
    <property type="term" value="F:extracellular ligand-gated monoatomic ion channel activity"/>
    <property type="evidence" value="ECO:0007669"/>
    <property type="project" value="InterPro"/>
</dbReference>
<feature type="domain" description="Neurotransmitter-gated ion-channel ligand-binding" evidence="1">
    <location>
        <begin position="12"/>
        <end position="84"/>
    </location>
</feature>
<reference evidence="2" key="1">
    <citation type="submission" date="2023-10" db="EMBL/GenBank/DDBJ databases">
        <title>Genome assemblies of two species of porcelain crab, Petrolisthes cinctipes and Petrolisthes manimaculis (Anomura: Porcellanidae).</title>
        <authorList>
            <person name="Angst P."/>
        </authorList>
    </citation>
    <scope>NUCLEOTIDE SEQUENCE</scope>
    <source>
        <strain evidence="2">PB745_01</strain>
        <tissue evidence="2">Gill</tissue>
    </source>
</reference>